<feature type="transmembrane region" description="Helical" evidence="1">
    <location>
        <begin position="18"/>
        <end position="41"/>
    </location>
</feature>
<dbReference type="PANTHER" id="PTHR34220:SF7">
    <property type="entry name" value="SENSOR HISTIDINE KINASE YPDA"/>
    <property type="match status" value="1"/>
</dbReference>
<reference evidence="3 4" key="1">
    <citation type="submission" date="2019-08" db="EMBL/GenBank/DDBJ databases">
        <title>Genomes of Antarctic Bizionia species.</title>
        <authorList>
            <person name="Bowman J.P."/>
        </authorList>
    </citation>
    <scope>NUCLEOTIDE SEQUENCE [LARGE SCALE GENOMIC DNA]</scope>
    <source>
        <strain evidence="3 4">APA-1</strain>
    </source>
</reference>
<keyword evidence="1" id="KW-0472">Membrane</keyword>
<proteinExistence type="predicted"/>
<dbReference type="Proteomes" id="UP000324358">
    <property type="component" value="Unassembled WGS sequence"/>
</dbReference>
<comment type="caution">
    <text evidence="3">The sequence shown here is derived from an EMBL/GenBank/DDBJ whole genome shotgun (WGS) entry which is preliminary data.</text>
</comment>
<gene>
    <name evidence="3" type="ORF">ES675_03520</name>
</gene>
<feature type="transmembrane region" description="Helical" evidence="1">
    <location>
        <begin position="119"/>
        <end position="142"/>
    </location>
</feature>
<feature type="transmembrane region" description="Helical" evidence="1">
    <location>
        <begin position="154"/>
        <end position="180"/>
    </location>
</feature>
<keyword evidence="3" id="KW-0418">Kinase</keyword>
<evidence type="ECO:0000313" key="4">
    <source>
        <dbReference type="Proteomes" id="UP000324358"/>
    </source>
</evidence>
<protein>
    <submittedName>
        <fullName evidence="3">Histidine kinase</fullName>
    </submittedName>
</protein>
<dbReference type="InterPro" id="IPR050640">
    <property type="entry name" value="Bact_2-comp_sensor_kinase"/>
</dbReference>
<dbReference type="GO" id="GO:0000155">
    <property type="term" value="F:phosphorelay sensor kinase activity"/>
    <property type="evidence" value="ECO:0007669"/>
    <property type="project" value="InterPro"/>
</dbReference>
<organism evidence="3 4">
    <name type="scientific">Bizionia algoritergicola</name>
    <dbReference type="NCBI Taxonomy" id="291187"/>
    <lineage>
        <taxon>Bacteria</taxon>
        <taxon>Pseudomonadati</taxon>
        <taxon>Bacteroidota</taxon>
        <taxon>Flavobacteriia</taxon>
        <taxon>Flavobacteriales</taxon>
        <taxon>Flavobacteriaceae</taxon>
        <taxon>Bizionia</taxon>
    </lineage>
</organism>
<evidence type="ECO:0000259" key="2">
    <source>
        <dbReference type="Pfam" id="PF06580"/>
    </source>
</evidence>
<dbReference type="Pfam" id="PF06580">
    <property type="entry name" value="His_kinase"/>
    <property type="match status" value="1"/>
</dbReference>
<feature type="transmembrane region" description="Helical" evidence="1">
    <location>
        <begin position="192"/>
        <end position="210"/>
    </location>
</feature>
<dbReference type="PANTHER" id="PTHR34220">
    <property type="entry name" value="SENSOR HISTIDINE KINASE YPDA"/>
    <property type="match status" value="1"/>
</dbReference>
<dbReference type="AlphaFoldDB" id="A0A5D0R2F8"/>
<feature type="transmembrane region" description="Helical" evidence="1">
    <location>
        <begin position="85"/>
        <end position="107"/>
    </location>
</feature>
<name>A0A5D0R2F8_9FLAO</name>
<keyword evidence="1" id="KW-1133">Transmembrane helix</keyword>
<accession>A0A5D0R2F8</accession>
<evidence type="ECO:0000313" key="3">
    <source>
        <dbReference type="EMBL" id="TYB75209.1"/>
    </source>
</evidence>
<feature type="transmembrane region" description="Helical" evidence="1">
    <location>
        <begin position="222"/>
        <end position="243"/>
    </location>
</feature>
<dbReference type="EMBL" id="VSKL01000001">
    <property type="protein sequence ID" value="TYB75209.1"/>
    <property type="molecule type" value="Genomic_DNA"/>
</dbReference>
<feature type="domain" description="Signal transduction histidine kinase internal region" evidence="2">
    <location>
        <begin position="299"/>
        <end position="376"/>
    </location>
</feature>
<keyword evidence="1" id="KW-0812">Transmembrane</keyword>
<keyword evidence="4" id="KW-1185">Reference proteome</keyword>
<evidence type="ECO:0000256" key="1">
    <source>
        <dbReference type="SAM" id="Phobius"/>
    </source>
</evidence>
<feature type="transmembrane region" description="Helical" evidence="1">
    <location>
        <begin position="53"/>
        <end position="73"/>
    </location>
</feature>
<sequence length="482" mass="55577">MTIFVSVENIKVMDRIKLALKFALTVCVIFHVIGFLFAIYLSDWETTLTDFRYIGPITISHFLFPCFLAVYFYEDTVFSSWRNVMNMLLKPALIAFLMLYVIVFITMSNKDFAVSFFNIASLFNAIIAFFITLFSSFIYFILTSKPNKSVHTAINLSLGIVLLLSLVSSVIYSLILSVMGSNFVSAKTFGPIIFQGVLVTFSTYTFFDVIKTKNLNRLKSNFLIFCLYVFNILILPLISFVVSAPDVMHVKLIKIVQSITVISPYYLFITLGIHVYYLYNRNKSEKEFLAQQGLSANLKYQQLKSQLSPHFLFNNLSVLTALIEENQEKAGQFSQNLSDVYRYFLNQEHQDLVTLEDELTFAKHYLNLLKIRFENALHISFNLENPRDINYYVLPLSLQQVFENIIKHNEISVAIPMKVSLSIEDDYLIISNKINLKKTQNSLPKTGIENMRKRYSYFTNQLIVVTSESVSYTIKLPLIKTE</sequence>
<dbReference type="InterPro" id="IPR010559">
    <property type="entry name" value="Sig_transdc_His_kin_internal"/>
</dbReference>
<feature type="transmembrane region" description="Helical" evidence="1">
    <location>
        <begin position="255"/>
        <end position="279"/>
    </location>
</feature>
<keyword evidence="3" id="KW-0808">Transferase</keyword>
<dbReference type="GO" id="GO:0016020">
    <property type="term" value="C:membrane"/>
    <property type="evidence" value="ECO:0007669"/>
    <property type="project" value="InterPro"/>
</dbReference>
<dbReference type="OrthoDB" id="9809908at2"/>